<dbReference type="PROSITE" id="PS50240">
    <property type="entry name" value="TRYPSIN_DOM"/>
    <property type="match status" value="3"/>
</dbReference>
<dbReference type="AlphaFoldDB" id="A0AAN7Q418"/>
<accession>A0AAN7Q418</accession>
<dbReference type="EMBL" id="JARPUR010000004">
    <property type="protein sequence ID" value="KAK4878900.1"/>
    <property type="molecule type" value="Genomic_DNA"/>
</dbReference>
<organism evidence="7 8">
    <name type="scientific">Aquatica leii</name>
    <dbReference type="NCBI Taxonomy" id="1421715"/>
    <lineage>
        <taxon>Eukaryota</taxon>
        <taxon>Metazoa</taxon>
        <taxon>Ecdysozoa</taxon>
        <taxon>Arthropoda</taxon>
        <taxon>Hexapoda</taxon>
        <taxon>Insecta</taxon>
        <taxon>Pterygota</taxon>
        <taxon>Neoptera</taxon>
        <taxon>Endopterygota</taxon>
        <taxon>Coleoptera</taxon>
        <taxon>Polyphaga</taxon>
        <taxon>Elateriformia</taxon>
        <taxon>Elateroidea</taxon>
        <taxon>Lampyridae</taxon>
        <taxon>Luciolinae</taxon>
        <taxon>Aquatica</taxon>
    </lineage>
</organism>
<feature type="signal peptide" evidence="5">
    <location>
        <begin position="1"/>
        <end position="23"/>
    </location>
</feature>
<dbReference type="CDD" id="cd00190">
    <property type="entry name" value="Tryp_SPc"/>
    <property type="match status" value="3"/>
</dbReference>
<feature type="domain" description="Peptidase S1" evidence="6">
    <location>
        <begin position="458"/>
        <end position="677"/>
    </location>
</feature>
<evidence type="ECO:0000256" key="3">
    <source>
        <dbReference type="ARBA" id="ARBA00022825"/>
    </source>
</evidence>
<keyword evidence="8" id="KW-1185">Reference proteome</keyword>
<dbReference type="Gene3D" id="2.40.10.10">
    <property type="entry name" value="Trypsin-like serine proteases"/>
    <property type="match status" value="4"/>
</dbReference>
<evidence type="ECO:0000256" key="4">
    <source>
        <dbReference type="ARBA" id="ARBA00023157"/>
    </source>
</evidence>
<feature type="domain" description="Peptidase S1" evidence="6">
    <location>
        <begin position="28"/>
        <end position="250"/>
    </location>
</feature>
<name>A0AAN7Q418_9COLE</name>
<evidence type="ECO:0000259" key="6">
    <source>
        <dbReference type="PROSITE" id="PS50240"/>
    </source>
</evidence>
<feature type="chain" id="PRO_5042884501" description="Peptidase S1 domain-containing protein" evidence="5">
    <location>
        <begin position="24"/>
        <end position="677"/>
    </location>
</feature>
<dbReference type="SMART" id="SM00020">
    <property type="entry name" value="Tryp_SPc"/>
    <property type="match status" value="3"/>
</dbReference>
<dbReference type="SUPFAM" id="SSF50494">
    <property type="entry name" value="Trypsin-like serine proteases"/>
    <property type="match status" value="3"/>
</dbReference>
<dbReference type="FunFam" id="2.40.10.10:FF:000068">
    <property type="entry name" value="transmembrane protease serine 2"/>
    <property type="match status" value="2"/>
</dbReference>
<dbReference type="InterPro" id="IPR009003">
    <property type="entry name" value="Peptidase_S1_PA"/>
</dbReference>
<evidence type="ECO:0000256" key="2">
    <source>
        <dbReference type="ARBA" id="ARBA00022801"/>
    </source>
</evidence>
<keyword evidence="4" id="KW-1015">Disulfide bond</keyword>
<feature type="domain" description="Peptidase S1" evidence="6">
    <location>
        <begin position="251"/>
        <end position="459"/>
    </location>
</feature>
<keyword evidence="3" id="KW-0720">Serine protease</keyword>
<dbReference type="InterPro" id="IPR001254">
    <property type="entry name" value="Trypsin_dom"/>
</dbReference>
<comment type="caution">
    <text evidence="7">The sequence shown here is derived from an EMBL/GenBank/DDBJ whole genome shotgun (WGS) entry which is preliminary data.</text>
</comment>
<dbReference type="Proteomes" id="UP001353858">
    <property type="component" value="Unassembled WGS sequence"/>
</dbReference>
<evidence type="ECO:0000256" key="1">
    <source>
        <dbReference type="ARBA" id="ARBA00022670"/>
    </source>
</evidence>
<dbReference type="InterPro" id="IPR043504">
    <property type="entry name" value="Peptidase_S1_PA_chymotrypsin"/>
</dbReference>
<dbReference type="Pfam" id="PF00089">
    <property type="entry name" value="Trypsin"/>
    <property type="match status" value="3"/>
</dbReference>
<reference evidence="8" key="1">
    <citation type="submission" date="2023-01" db="EMBL/GenBank/DDBJ databases">
        <title>Key to firefly adult light organ development and bioluminescence: homeobox transcription factors regulate luciferase expression and transportation to peroxisome.</title>
        <authorList>
            <person name="Fu X."/>
        </authorList>
    </citation>
    <scope>NUCLEOTIDE SEQUENCE [LARGE SCALE GENOMIC DNA]</scope>
</reference>
<protein>
    <recommendedName>
        <fullName evidence="6">Peptidase S1 domain-containing protein</fullName>
    </recommendedName>
</protein>
<dbReference type="GO" id="GO:0004252">
    <property type="term" value="F:serine-type endopeptidase activity"/>
    <property type="evidence" value="ECO:0007669"/>
    <property type="project" value="InterPro"/>
</dbReference>
<dbReference type="InterPro" id="IPR050430">
    <property type="entry name" value="Peptidase_S1"/>
</dbReference>
<evidence type="ECO:0000256" key="5">
    <source>
        <dbReference type="SAM" id="SignalP"/>
    </source>
</evidence>
<keyword evidence="2" id="KW-0378">Hydrolase</keyword>
<proteinExistence type="predicted"/>
<keyword evidence="1" id="KW-0645">Protease</keyword>
<keyword evidence="5" id="KW-0732">Signal</keyword>
<dbReference type="PANTHER" id="PTHR24276">
    <property type="entry name" value="POLYSERASE-RELATED"/>
    <property type="match status" value="1"/>
</dbReference>
<gene>
    <name evidence="7" type="ORF">RN001_011406</name>
</gene>
<dbReference type="GO" id="GO:0006508">
    <property type="term" value="P:proteolysis"/>
    <property type="evidence" value="ECO:0007669"/>
    <property type="project" value="UniProtKB-KW"/>
</dbReference>
<sequence length="677" mass="72678">MSYFTIVSLLVLVAAFCDSSTNAVDKRIVGGTTASPGQFPYIVSLRTTANVHFCGGSIISVRWILTSAQCLSIVPNFNVVAGTTSLTTGGTTYQVAKFTKHNSFNPITFIYDVGVVQTLSFISYSGTVMPIILTNMDPVTGAPGVITGWGSTAYPSTTPSNTLQYLNTNLISNADCQTRVTGLGFTLQSTQICTFKPLGGDCVADDGGPVAVSFLQYGIVSVYACGVSTYADVHTSVARGKTACNKNRLYQVSLRTDNIHFCAGTILNHYVVLTSGQCLDHNNTFTIVIGSYNLASGGVVYQVSSFLKHPQYNYDSLLYDVGLINTTTSIVFSGRIRPIALATTRPTVGAVGISSGWGVTNVVTQTLSNKLQSLKTTVINDTDCENKLAVLGYILQMTQFCTFSPDKGACLNDDGGPFVIGGKQFGIISAYRCGQNTPDIYTMSYISDSFAGKVNKRIVNGITVCNKNRLYLASLRSAQNIHFCGGTILNHYVVLTSGQCLDNVNNFTVVIGSFDLLSGGVVHQVSYFAQHPLYDSTSLLYDAGIVKTAKYMVFSGRIRPISLATTWPTTGFIGISSGWGYTVASVEKLSNKLISFKTTVINEMKCYNTLAATGYYLQSTQFCTFMSHQGACAYDDGGPFVIGAKQYGIISVYGCGLGYPDVYTSIANVSSWITTYI</sequence>
<evidence type="ECO:0000313" key="7">
    <source>
        <dbReference type="EMBL" id="KAK4878900.1"/>
    </source>
</evidence>
<dbReference type="PANTHER" id="PTHR24276:SF96">
    <property type="entry name" value="PEPTIDASE S1 DOMAIN-CONTAINING PROTEIN"/>
    <property type="match status" value="1"/>
</dbReference>
<evidence type="ECO:0000313" key="8">
    <source>
        <dbReference type="Proteomes" id="UP001353858"/>
    </source>
</evidence>